<dbReference type="PANTHER" id="PTHR38886:SF1">
    <property type="entry name" value="NACHT-NTPASE AND P-LOOP NTPASES N-TERMINAL DOMAIN-CONTAINING PROTEIN"/>
    <property type="match status" value="1"/>
</dbReference>
<reference evidence="3 4" key="1">
    <citation type="submission" date="2019-06" db="EMBL/GenBank/DDBJ databases">
        <authorList>
            <person name="Broberg M."/>
        </authorList>
    </citation>
    <scope>NUCLEOTIDE SEQUENCE [LARGE SCALE GENOMIC DNA]</scope>
</reference>
<keyword evidence="1" id="KW-0175">Coiled coil</keyword>
<proteinExistence type="predicted"/>
<comment type="caution">
    <text evidence="3">The sequence shown here is derived from an EMBL/GenBank/DDBJ whole genome shotgun (WGS) entry which is preliminary data.</text>
</comment>
<name>A0ABY6TWA6_BIOOC</name>
<keyword evidence="4" id="KW-1185">Reference proteome</keyword>
<dbReference type="Pfam" id="PF17111">
    <property type="entry name" value="PigL_N"/>
    <property type="match status" value="1"/>
</dbReference>
<feature type="domain" description="Azaphilone pigments biosynthesis cluster protein L N-terminal" evidence="2">
    <location>
        <begin position="18"/>
        <end position="179"/>
    </location>
</feature>
<evidence type="ECO:0000313" key="4">
    <source>
        <dbReference type="Proteomes" id="UP000766486"/>
    </source>
</evidence>
<evidence type="ECO:0000256" key="1">
    <source>
        <dbReference type="SAM" id="Coils"/>
    </source>
</evidence>
<dbReference type="PANTHER" id="PTHR38886">
    <property type="entry name" value="SESA DOMAIN-CONTAINING PROTEIN"/>
    <property type="match status" value="1"/>
</dbReference>
<gene>
    <name evidence="3" type="ORF">CLO192961_LOCUS68998</name>
</gene>
<organism evidence="3 4">
    <name type="scientific">Bionectria ochroleuca</name>
    <name type="common">Gliocladium roseum</name>
    <dbReference type="NCBI Taxonomy" id="29856"/>
    <lineage>
        <taxon>Eukaryota</taxon>
        <taxon>Fungi</taxon>
        <taxon>Dikarya</taxon>
        <taxon>Ascomycota</taxon>
        <taxon>Pezizomycotina</taxon>
        <taxon>Sordariomycetes</taxon>
        <taxon>Hypocreomycetidae</taxon>
        <taxon>Hypocreales</taxon>
        <taxon>Bionectriaceae</taxon>
        <taxon>Clonostachys</taxon>
    </lineage>
</organism>
<dbReference type="InterPro" id="IPR031348">
    <property type="entry name" value="PigL_N"/>
</dbReference>
<protein>
    <recommendedName>
        <fullName evidence="2">Azaphilone pigments biosynthesis cluster protein L N-terminal domain-containing protein</fullName>
    </recommendedName>
</protein>
<dbReference type="EMBL" id="CABFNS010000496">
    <property type="protein sequence ID" value="VUC21944.1"/>
    <property type="molecule type" value="Genomic_DNA"/>
</dbReference>
<evidence type="ECO:0000313" key="3">
    <source>
        <dbReference type="EMBL" id="VUC21944.1"/>
    </source>
</evidence>
<feature type="coiled-coil region" evidence="1">
    <location>
        <begin position="27"/>
        <end position="54"/>
    </location>
</feature>
<evidence type="ECO:0000259" key="2">
    <source>
        <dbReference type="Pfam" id="PF17111"/>
    </source>
</evidence>
<sequence>MSVGISVSDVLAVSSLAKDICSCLKENGGAKTEYQDLERELECLQKALIHLDRLHSNKPSPTIDSIRFAALSCRRPLEEFLRKIRRYETSLGPGCTKKSLQVQIDKVRFRFGQNDDIRKLQNYLSVHLATINILLAEHGLETMMLASEEAESERLQIHQRLDDTQQLLRRIQDNISAQTATIFNAMSILTKVHSIVSGETQSPWVSLKEIVVKACVSTQQIYSVVLDIKASLARRLDIRWTFFQDPSSAKMPLAEKFQCLLNMILQL</sequence>
<accession>A0ABY6TWA6</accession>
<dbReference type="Proteomes" id="UP000766486">
    <property type="component" value="Unassembled WGS sequence"/>
</dbReference>